<evidence type="ECO:0000256" key="3">
    <source>
        <dbReference type="ARBA" id="ARBA00023125"/>
    </source>
</evidence>
<dbReference type="InterPro" id="IPR050239">
    <property type="entry name" value="Sigma-70_RNA_pol_init_factors"/>
</dbReference>
<dbReference type="Pfam" id="PF00140">
    <property type="entry name" value="Sigma70_r1_2"/>
    <property type="match status" value="1"/>
</dbReference>
<dbReference type="EMBL" id="META01000004">
    <property type="protein sequence ID" value="OGB74150.1"/>
    <property type="molecule type" value="Genomic_DNA"/>
</dbReference>
<dbReference type="STRING" id="1798535.A2V68_02075"/>
<keyword evidence="3 5" id="KW-0238">DNA-binding</keyword>
<dbReference type="InterPro" id="IPR013325">
    <property type="entry name" value="RNA_pol_sigma_r2"/>
</dbReference>
<keyword evidence="2 5" id="KW-0731">Sigma factor</keyword>
<evidence type="ECO:0000256" key="2">
    <source>
        <dbReference type="ARBA" id="ARBA00023082"/>
    </source>
</evidence>
<feature type="domain" description="RNA polymerase sigma-70" evidence="6">
    <location>
        <begin position="165"/>
        <end position="178"/>
    </location>
</feature>
<dbReference type="Proteomes" id="UP000176651">
    <property type="component" value="Unassembled WGS sequence"/>
</dbReference>
<accession>A0A1F4NRU5</accession>
<dbReference type="PRINTS" id="PR00046">
    <property type="entry name" value="SIGMA70FCT"/>
</dbReference>
<dbReference type="Pfam" id="PF04539">
    <property type="entry name" value="Sigma70_r3"/>
    <property type="match status" value="1"/>
</dbReference>
<dbReference type="InterPro" id="IPR007624">
    <property type="entry name" value="RNA_pol_sigma70_r3"/>
</dbReference>
<keyword evidence="4 5" id="KW-0804">Transcription</keyword>
<dbReference type="InterPro" id="IPR009042">
    <property type="entry name" value="RNA_pol_sigma70_r1_2"/>
</dbReference>
<dbReference type="Gene3D" id="1.10.10.10">
    <property type="entry name" value="Winged helix-like DNA-binding domain superfamily/Winged helix DNA-binding domain"/>
    <property type="match status" value="2"/>
</dbReference>
<dbReference type="Pfam" id="PF04545">
    <property type="entry name" value="Sigma70_r4"/>
    <property type="match status" value="1"/>
</dbReference>
<dbReference type="PROSITE" id="PS00716">
    <property type="entry name" value="SIGMA70_2"/>
    <property type="match status" value="1"/>
</dbReference>
<dbReference type="InterPro" id="IPR000943">
    <property type="entry name" value="RNA_pol_sigma70"/>
</dbReference>
<keyword evidence="1 5" id="KW-0805">Transcription regulation</keyword>
<proteinExistence type="inferred from homology"/>
<dbReference type="GO" id="GO:0016987">
    <property type="term" value="F:sigma factor activity"/>
    <property type="evidence" value="ECO:0007669"/>
    <property type="project" value="UniProtKB-KW"/>
</dbReference>
<dbReference type="InterPro" id="IPR013324">
    <property type="entry name" value="RNA_pol_sigma_r3/r4-like"/>
</dbReference>
<evidence type="ECO:0000313" key="9">
    <source>
        <dbReference type="Proteomes" id="UP000176651"/>
    </source>
</evidence>
<name>A0A1F4NRU5_UNCK3</name>
<evidence type="ECO:0000256" key="5">
    <source>
        <dbReference type="RuleBase" id="RU362124"/>
    </source>
</evidence>
<dbReference type="AlphaFoldDB" id="A0A1F4NRU5"/>
<dbReference type="GO" id="GO:0006352">
    <property type="term" value="P:DNA-templated transcription initiation"/>
    <property type="evidence" value="ECO:0007669"/>
    <property type="project" value="InterPro"/>
</dbReference>
<gene>
    <name evidence="8" type="ORF">A2V68_02075</name>
</gene>
<evidence type="ECO:0000256" key="4">
    <source>
        <dbReference type="ARBA" id="ARBA00023163"/>
    </source>
</evidence>
<evidence type="ECO:0000256" key="1">
    <source>
        <dbReference type="ARBA" id="ARBA00023015"/>
    </source>
</evidence>
<dbReference type="InterPro" id="IPR036388">
    <property type="entry name" value="WH-like_DNA-bd_sf"/>
</dbReference>
<dbReference type="Pfam" id="PF04542">
    <property type="entry name" value="Sigma70_r2"/>
    <property type="match status" value="1"/>
</dbReference>
<dbReference type="PANTHER" id="PTHR30603">
    <property type="entry name" value="RNA POLYMERASE SIGMA FACTOR RPO"/>
    <property type="match status" value="1"/>
</dbReference>
<dbReference type="InterPro" id="IPR014284">
    <property type="entry name" value="RNA_pol_sigma-70_dom"/>
</dbReference>
<sequence length="394" mass="44824">MRVPSEIDGLLTEAHYAQIEAVAAYEGWISSDELWDILDKVKGFGAEHLDALLEDLDSRGVKVVVTESDELEPSIEPDDREERVVKREVSQEELDAQKLRLDDAVKHWLKVAGSIPLLMPAEEIYWAKRYRAGDLVAKQKLIEANFRLVISIAKKYLNRGMLFLDLIQEGNIGLIRAVEKFDLDRGFKLSTYATWWIRQAISRALADQAELVRKPVHMVETISKLGRGSKDFQQEHDREPTRQELANKLGWSIVEVEKVLRAAQKPISLEKPVGDKKAGHDSTTFGELQPDPWAMSPEVEAFYRVAQERLAAILATLQPREAAILQMRFGVGDDRSHTLEEVGRQFNVTRERIRQIEKKALKKLGRPSRRRWMVGLVEACEEYATALAGADYKS</sequence>
<protein>
    <recommendedName>
        <fullName evidence="5">RNA polymerase sigma factor</fullName>
    </recommendedName>
</protein>
<dbReference type="PROSITE" id="PS00715">
    <property type="entry name" value="SIGMA70_1"/>
    <property type="match status" value="1"/>
</dbReference>
<reference evidence="8 9" key="1">
    <citation type="journal article" date="2016" name="Nat. Commun.">
        <title>Thousands of microbial genomes shed light on interconnected biogeochemical processes in an aquifer system.</title>
        <authorList>
            <person name="Anantharaman K."/>
            <person name="Brown C.T."/>
            <person name="Hug L.A."/>
            <person name="Sharon I."/>
            <person name="Castelle C.J."/>
            <person name="Probst A.J."/>
            <person name="Thomas B.C."/>
            <person name="Singh A."/>
            <person name="Wilkins M.J."/>
            <person name="Karaoz U."/>
            <person name="Brodie E.L."/>
            <person name="Williams K.H."/>
            <person name="Hubbard S.S."/>
            <person name="Banfield J.F."/>
        </authorList>
    </citation>
    <scope>NUCLEOTIDE SEQUENCE [LARGE SCALE GENOMIC DNA]</scope>
</reference>
<evidence type="ECO:0000259" key="6">
    <source>
        <dbReference type="PROSITE" id="PS00715"/>
    </source>
</evidence>
<dbReference type="PANTHER" id="PTHR30603:SF47">
    <property type="entry name" value="RNA POLYMERASE SIGMA FACTOR SIGD, CHLOROPLASTIC"/>
    <property type="match status" value="1"/>
</dbReference>
<dbReference type="InterPro" id="IPR007630">
    <property type="entry name" value="RNA_pol_sigma70_r4"/>
</dbReference>
<dbReference type="Gene3D" id="1.10.601.10">
    <property type="entry name" value="RNA Polymerase Primary Sigma Factor"/>
    <property type="match status" value="1"/>
</dbReference>
<comment type="caution">
    <text evidence="8">The sequence shown here is derived from an EMBL/GenBank/DDBJ whole genome shotgun (WGS) entry which is preliminary data.</text>
</comment>
<comment type="function">
    <text evidence="5">Sigma factors are initiation factors that promote the attachment of RNA polymerase to specific initiation sites and are then released.</text>
</comment>
<dbReference type="FunFam" id="1.10.601.10:FF:000001">
    <property type="entry name" value="RNA polymerase sigma factor SigA"/>
    <property type="match status" value="1"/>
</dbReference>
<dbReference type="CDD" id="cd06171">
    <property type="entry name" value="Sigma70_r4"/>
    <property type="match status" value="1"/>
</dbReference>
<dbReference type="NCBIfam" id="TIGR02937">
    <property type="entry name" value="sigma70-ECF"/>
    <property type="match status" value="1"/>
</dbReference>
<dbReference type="SUPFAM" id="SSF88946">
    <property type="entry name" value="Sigma2 domain of RNA polymerase sigma factors"/>
    <property type="match status" value="1"/>
</dbReference>
<dbReference type="GO" id="GO:0003677">
    <property type="term" value="F:DNA binding"/>
    <property type="evidence" value="ECO:0007669"/>
    <property type="project" value="UniProtKB-KW"/>
</dbReference>
<organism evidence="8 9">
    <name type="scientific">candidate division Kazan bacterium RBG_13_50_9</name>
    <dbReference type="NCBI Taxonomy" id="1798535"/>
    <lineage>
        <taxon>Bacteria</taxon>
        <taxon>Bacteria division Kazan-3B-28</taxon>
    </lineage>
</organism>
<feature type="domain" description="RNA polymerase sigma-70" evidence="7">
    <location>
        <begin position="338"/>
        <end position="364"/>
    </location>
</feature>
<comment type="similarity">
    <text evidence="5">Belongs to the sigma-70 factor family.</text>
</comment>
<dbReference type="SUPFAM" id="SSF88659">
    <property type="entry name" value="Sigma3 and sigma4 domains of RNA polymerase sigma factors"/>
    <property type="match status" value="2"/>
</dbReference>
<evidence type="ECO:0000259" key="7">
    <source>
        <dbReference type="PROSITE" id="PS00716"/>
    </source>
</evidence>
<dbReference type="InterPro" id="IPR007627">
    <property type="entry name" value="RNA_pol_sigma70_r2"/>
</dbReference>
<evidence type="ECO:0000313" key="8">
    <source>
        <dbReference type="EMBL" id="OGB74150.1"/>
    </source>
</evidence>